<gene>
    <name evidence="2" type="ORF">C2E21_7634</name>
</gene>
<feature type="region of interest" description="Disordered" evidence="1">
    <location>
        <begin position="1"/>
        <end position="28"/>
    </location>
</feature>
<evidence type="ECO:0000256" key="1">
    <source>
        <dbReference type="SAM" id="MobiDB-lite"/>
    </source>
</evidence>
<dbReference type="AlphaFoldDB" id="A0A2P6TGZ8"/>
<comment type="caution">
    <text evidence="2">The sequence shown here is derived from an EMBL/GenBank/DDBJ whole genome shotgun (WGS) entry which is preliminary data.</text>
</comment>
<accession>A0A2P6TGZ8</accession>
<sequence>MQKVKQVMGKLSGSSGGDSPRTAHQQADGCNACATNGTVVQQEFFTKTEDRLVVKEVVELVKEHRPVEKEFVVETRATGVEREVVEGRFTEILGTTERVVAVTPPKSPCA</sequence>
<proteinExistence type="predicted"/>
<dbReference type="EMBL" id="LHPG02000016">
    <property type="protein sequence ID" value="PRW33569.1"/>
    <property type="molecule type" value="Genomic_DNA"/>
</dbReference>
<protein>
    <submittedName>
        <fullName evidence="2">Cold-regulated 1</fullName>
    </submittedName>
</protein>
<reference evidence="2 3" key="1">
    <citation type="journal article" date="2018" name="Plant J.">
        <title>Genome sequences of Chlorella sorokiniana UTEX 1602 and Micractinium conductrix SAG 241.80: implications to maltose excretion by a green alga.</title>
        <authorList>
            <person name="Arriola M.B."/>
            <person name="Velmurugan N."/>
            <person name="Zhang Y."/>
            <person name="Plunkett M.H."/>
            <person name="Hondzo H."/>
            <person name="Barney B.M."/>
        </authorList>
    </citation>
    <scope>NUCLEOTIDE SEQUENCE [LARGE SCALE GENOMIC DNA]</scope>
    <source>
        <strain evidence="3">UTEX 1602</strain>
    </source>
</reference>
<name>A0A2P6TGZ8_CHLSO</name>
<dbReference type="Proteomes" id="UP000239899">
    <property type="component" value="Unassembled WGS sequence"/>
</dbReference>
<evidence type="ECO:0000313" key="2">
    <source>
        <dbReference type="EMBL" id="PRW33569.1"/>
    </source>
</evidence>
<keyword evidence="3" id="KW-1185">Reference proteome</keyword>
<dbReference type="OrthoDB" id="512999at2759"/>
<evidence type="ECO:0000313" key="3">
    <source>
        <dbReference type="Proteomes" id="UP000239899"/>
    </source>
</evidence>
<organism evidence="2 3">
    <name type="scientific">Chlorella sorokiniana</name>
    <name type="common">Freshwater green alga</name>
    <dbReference type="NCBI Taxonomy" id="3076"/>
    <lineage>
        <taxon>Eukaryota</taxon>
        <taxon>Viridiplantae</taxon>
        <taxon>Chlorophyta</taxon>
        <taxon>core chlorophytes</taxon>
        <taxon>Trebouxiophyceae</taxon>
        <taxon>Chlorellales</taxon>
        <taxon>Chlorellaceae</taxon>
        <taxon>Chlorella clade</taxon>
        <taxon>Chlorella</taxon>
    </lineage>
</organism>